<dbReference type="Proteomes" id="UP000288805">
    <property type="component" value="Unassembled WGS sequence"/>
</dbReference>
<keyword evidence="2" id="KW-0472">Membrane</keyword>
<keyword evidence="2" id="KW-1133">Transmembrane helix</keyword>
<comment type="caution">
    <text evidence="3">The sequence shown here is derived from an EMBL/GenBank/DDBJ whole genome shotgun (WGS) entry which is preliminary data.</text>
</comment>
<feature type="region of interest" description="Disordered" evidence="1">
    <location>
        <begin position="83"/>
        <end position="117"/>
    </location>
</feature>
<dbReference type="EMBL" id="QGNW01001387">
    <property type="protein sequence ID" value="RVW43087.1"/>
    <property type="molecule type" value="Genomic_DNA"/>
</dbReference>
<accession>A0A438E5N1</accession>
<dbReference type="AlphaFoldDB" id="A0A438E5N1"/>
<protein>
    <submittedName>
        <fullName evidence="3">Uncharacterized protein</fullName>
    </submittedName>
</protein>
<keyword evidence="2" id="KW-0812">Transmembrane</keyword>
<sequence>MSEYHCGLYLLATHQVPLLWIGQLACIYDFIIKQKKKRLQLCFFLLIVCLPIMILGAVDQRPTNPSSKAKVIDWDKLQAQIEEEEKEEELKDDATTDADTQRTMNKKTCEPHLSPYP</sequence>
<feature type="transmembrane region" description="Helical" evidence="2">
    <location>
        <begin position="39"/>
        <end position="58"/>
    </location>
</feature>
<evidence type="ECO:0000313" key="3">
    <source>
        <dbReference type="EMBL" id="RVW43087.1"/>
    </source>
</evidence>
<feature type="transmembrane region" description="Helical" evidence="2">
    <location>
        <begin position="12"/>
        <end position="32"/>
    </location>
</feature>
<evidence type="ECO:0000256" key="1">
    <source>
        <dbReference type="SAM" id="MobiDB-lite"/>
    </source>
</evidence>
<name>A0A438E5N1_VITVI</name>
<organism evidence="3 4">
    <name type="scientific">Vitis vinifera</name>
    <name type="common">Grape</name>
    <dbReference type="NCBI Taxonomy" id="29760"/>
    <lineage>
        <taxon>Eukaryota</taxon>
        <taxon>Viridiplantae</taxon>
        <taxon>Streptophyta</taxon>
        <taxon>Embryophyta</taxon>
        <taxon>Tracheophyta</taxon>
        <taxon>Spermatophyta</taxon>
        <taxon>Magnoliopsida</taxon>
        <taxon>eudicotyledons</taxon>
        <taxon>Gunneridae</taxon>
        <taxon>Pentapetalae</taxon>
        <taxon>rosids</taxon>
        <taxon>Vitales</taxon>
        <taxon>Vitaceae</taxon>
        <taxon>Viteae</taxon>
        <taxon>Vitis</taxon>
    </lineage>
</organism>
<gene>
    <name evidence="3" type="ORF">CK203_086619</name>
</gene>
<evidence type="ECO:0000256" key="2">
    <source>
        <dbReference type="SAM" id="Phobius"/>
    </source>
</evidence>
<proteinExistence type="predicted"/>
<reference evidence="3 4" key="1">
    <citation type="journal article" date="2018" name="PLoS Genet.">
        <title>Population sequencing reveals clonal diversity and ancestral inbreeding in the grapevine cultivar Chardonnay.</title>
        <authorList>
            <person name="Roach M.J."/>
            <person name="Johnson D.L."/>
            <person name="Bohlmann J."/>
            <person name="van Vuuren H.J."/>
            <person name="Jones S.J."/>
            <person name="Pretorius I.S."/>
            <person name="Schmidt S.A."/>
            <person name="Borneman A.R."/>
        </authorList>
    </citation>
    <scope>NUCLEOTIDE SEQUENCE [LARGE SCALE GENOMIC DNA]</scope>
    <source>
        <strain evidence="4">cv. Chardonnay</strain>
        <tissue evidence="3">Leaf</tissue>
    </source>
</reference>
<evidence type="ECO:0000313" key="4">
    <source>
        <dbReference type="Proteomes" id="UP000288805"/>
    </source>
</evidence>